<organism evidence="2 3">
    <name type="scientific">Kineosphaera limosa NBRC 100340</name>
    <dbReference type="NCBI Taxonomy" id="1184609"/>
    <lineage>
        <taxon>Bacteria</taxon>
        <taxon>Bacillati</taxon>
        <taxon>Actinomycetota</taxon>
        <taxon>Actinomycetes</taxon>
        <taxon>Micrococcales</taxon>
        <taxon>Dermatophilaceae</taxon>
        <taxon>Kineosphaera</taxon>
    </lineage>
</organism>
<name>K6VH14_9MICO</name>
<dbReference type="EMBL" id="BAHD01000021">
    <property type="protein sequence ID" value="GAB95488.1"/>
    <property type="molecule type" value="Genomic_DNA"/>
</dbReference>
<sequence length="294" mass="30622">MSTRPPESVIHDLGYRGYDGPRLGLPGMARALFVTGLRHAWGLGRSGRSRVLPFLLLGAAMVPAAVMVGIMAMVPQFDIPVNYAGYPGNVQVLIAVYAAAQAPVLFSRDLQFGSIVLYLARPLGSALFATVRWLSLTTAIAMFTLAPVLVLYLGALLTDHDVADQSAAFGKAVLAILLLSAMLATITGIVSSLSTRRGLPVVISIALLIVGSGVVAIAQELAIARDGADIAAYVGLASPFTVYSGIAHLLDNTVGIAPGDLSTGLGVLYVLVALGLPALGLLFLMRRFAKVGSR</sequence>
<dbReference type="AlphaFoldDB" id="K6VH14"/>
<feature type="transmembrane region" description="Helical" evidence="1">
    <location>
        <begin position="86"/>
        <end position="106"/>
    </location>
</feature>
<keyword evidence="3" id="KW-1185">Reference proteome</keyword>
<dbReference type="eggNOG" id="COG1277">
    <property type="taxonomic scope" value="Bacteria"/>
</dbReference>
<feature type="transmembrane region" description="Helical" evidence="1">
    <location>
        <begin position="51"/>
        <end position="74"/>
    </location>
</feature>
<evidence type="ECO:0000313" key="3">
    <source>
        <dbReference type="Proteomes" id="UP000008366"/>
    </source>
</evidence>
<feature type="transmembrane region" description="Helical" evidence="1">
    <location>
        <begin position="230"/>
        <end position="250"/>
    </location>
</feature>
<feature type="transmembrane region" description="Helical" evidence="1">
    <location>
        <begin position="115"/>
        <end position="134"/>
    </location>
</feature>
<keyword evidence="1" id="KW-0472">Membrane</keyword>
<keyword evidence="1" id="KW-0812">Transmembrane</keyword>
<proteinExistence type="predicted"/>
<dbReference type="RefSeq" id="WP_006592020.1">
    <property type="nucleotide sequence ID" value="NZ_BAHD01000021.1"/>
</dbReference>
<dbReference type="STRING" id="1184609.KILIM_021_00280"/>
<feature type="transmembrane region" description="Helical" evidence="1">
    <location>
        <begin position="199"/>
        <end position="218"/>
    </location>
</feature>
<keyword evidence="1" id="KW-1133">Transmembrane helix</keyword>
<dbReference type="OrthoDB" id="5495463at2"/>
<feature type="transmembrane region" description="Helical" evidence="1">
    <location>
        <begin position="140"/>
        <end position="157"/>
    </location>
</feature>
<protein>
    <recommendedName>
        <fullName evidence="4">ABC transporter permease protein</fullName>
    </recommendedName>
</protein>
<gene>
    <name evidence="2" type="ORF">KILIM_021_00280</name>
</gene>
<feature type="transmembrane region" description="Helical" evidence="1">
    <location>
        <begin position="169"/>
        <end position="193"/>
    </location>
</feature>
<comment type="caution">
    <text evidence="2">The sequence shown here is derived from an EMBL/GenBank/DDBJ whole genome shotgun (WGS) entry which is preliminary data.</text>
</comment>
<evidence type="ECO:0000256" key="1">
    <source>
        <dbReference type="SAM" id="Phobius"/>
    </source>
</evidence>
<feature type="transmembrane region" description="Helical" evidence="1">
    <location>
        <begin position="262"/>
        <end position="284"/>
    </location>
</feature>
<dbReference type="Proteomes" id="UP000008366">
    <property type="component" value="Unassembled WGS sequence"/>
</dbReference>
<evidence type="ECO:0000313" key="2">
    <source>
        <dbReference type="EMBL" id="GAB95488.1"/>
    </source>
</evidence>
<accession>K6VH14</accession>
<evidence type="ECO:0008006" key="4">
    <source>
        <dbReference type="Google" id="ProtNLM"/>
    </source>
</evidence>
<reference evidence="2 3" key="1">
    <citation type="submission" date="2012-08" db="EMBL/GenBank/DDBJ databases">
        <title>Whole genome shotgun sequence of Kineosphaera limosa NBRC 100340.</title>
        <authorList>
            <person name="Yoshida I."/>
            <person name="Isaki S."/>
            <person name="Hosoyama A."/>
            <person name="Tsuchikane K."/>
            <person name="Katsumata H."/>
            <person name="Ando Y."/>
            <person name="Ohji S."/>
            <person name="Hamada M."/>
            <person name="Tamura T."/>
            <person name="Yamazoe A."/>
            <person name="Yamazaki S."/>
            <person name="Fujita N."/>
        </authorList>
    </citation>
    <scope>NUCLEOTIDE SEQUENCE [LARGE SCALE GENOMIC DNA]</scope>
    <source>
        <strain evidence="2 3">NBRC 100340</strain>
    </source>
</reference>